<comment type="caution">
    <text evidence="1">The sequence shown here is derived from an EMBL/GenBank/DDBJ whole genome shotgun (WGS) entry which is preliminary data.</text>
</comment>
<sequence length="125" mass="12773">MALTKNGTTIIASASNAAGATTRGTIDLSAVYGGIVTIRIINGATGPTAQCEGRVLISHADTLPTAASAGADWKTIWRFGGGTTNSAITEQSFQFGPEVRHLEVEFAGNTGQAVTVEAIASTYTV</sequence>
<protein>
    <submittedName>
        <fullName evidence="1">Uncharacterized protein</fullName>
    </submittedName>
</protein>
<accession>N6YWF2</accession>
<keyword evidence="2" id="KW-1185">Reference proteome</keyword>
<proteinExistence type="predicted"/>
<dbReference type="RefSeq" id="WP_004356610.1">
    <property type="nucleotide sequence ID" value="NZ_AMXF01000008.1"/>
</dbReference>
<evidence type="ECO:0000313" key="1">
    <source>
        <dbReference type="EMBL" id="ENO98601.1"/>
    </source>
</evidence>
<evidence type="ECO:0000313" key="2">
    <source>
        <dbReference type="Proteomes" id="UP000013047"/>
    </source>
</evidence>
<dbReference type="Proteomes" id="UP000013047">
    <property type="component" value="Unassembled WGS sequence"/>
</dbReference>
<name>N6YWF2_9RHOO</name>
<organism evidence="1 2">
    <name type="scientific">Thauera phenylacetica B4P</name>
    <dbReference type="NCBI Taxonomy" id="1234382"/>
    <lineage>
        <taxon>Bacteria</taxon>
        <taxon>Pseudomonadati</taxon>
        <taxon>Pseudomonadota</taxon>
        <taxon>Betaproteobacteria</taxon>
        <taxon>Rhodocyclales</taxon>
        <taxon>Zoogloeaceae</taxon>
        <taxon>Thauera</taxon>
    </lineage>
</organism>
<dbReference type="OrthoDB" id="8561633at2"/>
<dbReference type="AlphaFoldDB" id="N6YWF2"/>
<gene>
    <name evidence="1" type="ORF">C667_02813</name>
</gene>
<reference evidence="1 2" key="1">
    <citation type="submission" date="2012-09" db="EMBL/GenBank/DDBJ databases">
        <title>Draft Genome Sequences of 6 Strains from Genus Thauera.</title>
        <authorList>
            <person name="Liu B."/>
            <person name="Shapleigh J.P."/>
            <person name="Frostegard A.H."/>
        </authorList>
    </citation>
    <scope>NUCLEOTIDE SEQUENCE [LARGE SCALE GENOMIC DNA]</scope>
    <source>
        <strain evidence="1 2">B4P</strain>
    </source>
</reference>
<dbReference type="EMBL" id="AMXF01000008">
    <property type="protein sequence ID" value="ENO98601.1"/>
    <property type="molecule type" value="Genomic_DNA"/>
</dbReference>